<proteinExistence type="predicted"/>
<name>A0A4Y3TTC9_9PROT</name>
<dbReference type="EMBL" id="BJMV01000001">
    <property type="protein sequence ID" value="GEB84220.1"/>
    <property type="molecule type" value="Genomic_DNA"/>
</dbReference>
<keyword evidence="3" id="KW-1185">Reference proteome</keyword>
<evidence type="ECO:0000313" key="2">
    <source>
        <dbReference type="EMBL" id="GEB84220.1"/>
    </source>
</evidence>
<dbReference type="AlphaFoldDB" id="A0A4Y3TTC9"/>
<gene>
    <name evidence="2" type="ORF">APE01nite_00170</name>
</gene>
<sequence>MGRGIIAIVAVVFLGAVGGVMVLGLNAHAPAQQAVHRALPLPQPEAAAPAAALVPVVPAGPVVSPGISMPTPAQPADSSAE</sequence>
<evidence type="ECO:0000256" key="1">
    <source>
        <dbReference type="SAM" id="Phobius"/>
    </source>
</evidence>
<keyword evidence="1" id="KW-1133">Transmembrane helix</keyword>
<accession>A0A4Y3TTC9</accession>
<feature type="transmembrane region" description="Helical" evidence="1">
    <location>
        <begin position="6"/>
        <end position="27"/>
    </location>
</feature>
<protein>
    <submittedName>
        <fullName evidence="2">Uncharacterized protein</fullName>
    </submittedName>
</protein>
<dbReference type="RefSeq" id="WP_141374196.1">
    <property type="nucleotide sequence ID" value="NZ_BAPL01000016.1"/>
</dbReference>
<dbReference type="Proteomes" id="UP000317730">
    <property type="component" value="Unassembled WGS sequence"/>
</dbReference>
<comment type="caution">
    <text evidence="2">The sequence shown here is derived from an EMBL/GenBank/DDBJ whole genome shotgun (WGS) entry which is preliminary data.</text>
</comment>
<evidence type="ECO:0000313" key="3">
    <source>
        <dbReference type="Proteomes" id="UP000317730"/>
    </source>
</evidence>
<reference evidence="2 3" key="1">
    <citation type="submission" date="2019-06" db="EMBL/GenBank/DDBJ databases">
        <title>Whole genome shotgun sequence of Acetobacter peroxydans NBRC 13755.</title>
        <authorList>
            <person name="Hosoyama A."/>
            <person name="Uohara A."/>
            <person name="Ohji S."/>
            <person name="Ichikawa N."/>
        </authorList>
    </citation>
    <scope>NUCLEOTIDE SEQUENCE [LARGE SCALE GENOMIC DNA]</scope>
    <source>
        <strain evidence="2 3">NBRC 13755</strain>
    </source>
</reference>
<organism evidence="2 3">
    <name type="scientific">Acetobacter peroxydans</name>
    <dbReference type="NCBI Taxonomy" id="104098"/>
    <lineage>
        <taxon>Bacteria</taxon>
        <taxon>Pseudomonadati</taxon>
        <taxon>Pseudomonadota</taxon>
        <taxon>Alphaproteobacteria</taxon>
        <taxon>Acetobacterales</taxon>
        <taxon>Acetobacteraceae</taxon>
        <taxon>Acetobacter</taxon>
    </lineage>
</organism>
<keyword evidence="1" id="KW-0472">Membrane</keyword>
<keyword evidence="1" id="KW-0812">Transmembrane</keyword>